<sequence>MQRPSFTVRYPEYGHLEATIAFALVALVVHRATPVLAGPLAGAADVAPERVRLGSAALLWLAPAVAVAVSSVRQRRGRAPEFGARDVLVNFLEHHRPDPARHAVHGLAALLGGLIVGLGHPRFVDALDGAVMIARRLVAGAPPGSAALISVAWLLFLAGLVGVAVGGDRFLVGLAREALYRYHSTKL</sequence>
<feature type="transmembrane region" description="Helical" evidence="1">
    <location>
        <begin position="144"/>
        <end position="166"/>
    </location>
</feature>
<dbReference type="RefSeq" id="WP_144260089.1">
    <property type="nucleotide sequence ID" value="NZ_QMDX01000001.1"/>
</dbReference>
<proteinExistence type="predicted"/>
<comment type="caution">
    <text evidence="2">The sequence shown here is derived from an EMBL/GenBank/DDBJ whole genome shotgun (WGS) entry which is preliminary data.</text>
</comment>
<dbReference type="InParanoid" id="A0A554NE64"/>
<evidence type="ECO:0000256" key="1">
    <source>
        <dbReference type="SAM" id="Phobius"/>
    </source>
</evidence>
<organism evidence="2 3">
    <name type="scientific">Haloglomus irregulare</name>
    <dbReference type="NCBI Taxonomy" id="2234134"/>
    <lineage>
        <taxon>Archaea</taxon>
        <taxon>Methanobacteriati</taxon>
        <taxon>Methanobacteriota</taxon>
        <taxon>Stenosarchaea group</taxon>
        <taxon>Halobacteria</taxon>
        <taxon>Halobacteriales</taxon>
        <taxon>Natronomonadaceae</taxon>
        <taxon>Haloglomus</taxon>
    </lineage>
</organism>
<gene>
    <name evidence="2" type="ORF">DP107_00015</name>
</gene>
<keyword evidence="3" id="KW-1185">Reference proteome</keyword>
<reference evidence="2 3" key="1">
    <citation type="submission" date="2018-06" db="EMBL/GenBank/DDBJ databases">
        <title>Natronomonas sp. F16-60 a new haloarchaeon isolated from a solar saltern of Isla Cristina, Huelva, Spain.</title>
        <authorList>
            <person name="Duran-Viseras A."/>
            <person name="Sanchez-Porro C."/>
            <person name="Ventosa A."/>
        </authorList>
    </citation>
    <scope>NUCLEOTIDE SEQUENCE [LARGE SCALE GENOMIC DNA]</scope>
    <source>
        <strain evidence="2 3">F16-60</strain>
    </source>
</reference>
<feature type="transmembrane region" description="Helical" evidence="1">
    <location>
        <begin position="53"/>
        <end position="72"/>
    </location>
</feature>
<keyword evidence="1" id="KW-0812">Transmembrane</keyword>
<dbReference type="AlphaFoldDB" id="A0A554NE64"/>
<feature type="transmembrane region" description="Helical" evidence="1">
    <location>
        <begin position="103"/>
        <end position="124"/>
    </location>
</feature>
<protein>
    <submittedName>
        <fullName evidence="2">Uncharacterized protein</fullName>
    </submittedName>
</protein>
<dbReference type="Proteomes" id="UP000319894">
    <property type="component" value="Unassembled WGS sequence"/>
</dbReference>
<dbReference type="EMBL" id="QMDX01000001">
    <property type="protein sequence ID" value="TSD15615.1"/>
    <property type="molecule type" value="Genomic_DNA"/>
</dbReference>
<keyword evidence="1" id="KW-0472">Membrane</keyword>
<accession>A0A554NE64</accession>
<evidence type="ECO:0000313" key="2">
    <source>
        <dbReference type="EMBL" id="TSD15615.1"/>
    </source>
</evidence>
<name>A0A554NE64_9EURY</name>
<evidence type="ECO:0000313" key="3">
    <source>
        <dbReference type="Proteomes" id="UP000319894"/>
    </source>
</evidence>
<keyword evidence="1" id="KW-1133">Transmembrane helix</keyword>